<gene>
    <name evidence="2" type="ORF">Bxe_B0729</name>
</gene>
<sequence>MFLRHGDMAVPRERHDSSSEREAQSFTFGLRETASGQSVRSYTVIATLLSYVRPTVLPELRSALQPSAGSPVRSSTCSSRRQFSIEPVRYDRSFAFSCLLLKELKLVQLQPQTTTTNYHLQNMALLLAKLGQFSNPS</sequence>
<evidence type="ECO:0000256" key="1">
    <source>
        <dbReference type="SAM" id="MobiDB-lite"/>
    </source>
</evidence>
<organism evidence="2 3">
    <name type="scientific">Paraburkholderia xenovorans (strain LB400)</name>
    <dbReference type="NCBI Taxonomy" id="266265"/>
    <lineage>
        <taxon>Bacteria</taxon>
        <taxon>Pseudomonadati</taxon>
        <taxon>Pseudomonadota</taxon>
        <taxon>Betaproteobacteria</taxon>
        <taxon>Burkholderiales</taxon>
        <taxon>Burkholderiaceae</taxon>
        <taxon>Paraburkholderia</taxon>
    </lineage>
</organism>
<dbReference type="EMBL" id="CP000271">
    <property type="protein sequence ID" value="ABE35225.1"/>
    <property type="molecule type" value="Genomic_DNA"/>
</dbReference>
<reference evidence="2 3" key="1">
    <citation type="journal article" date="2006" name="Proc. Natl. Acad. Sci. U.S.A.">
        <title>Burkholderia xenovorans LB400 harbors a multi-replicon, 9.73-Mbp genome shaped for versatility.</title>
        <authorList>
            <person name="Chain P.S."/>
            <person name="Denef V.J."/>
            <person name="Konstantinidis K.T."/>
            <person name="Vergez L.M."/>
            <person name="Agullo L."/>
            <person name="Reyes V.L."/>
            <person name="Hauser L."/>
            <person name="Cordova M."/>
            <person name="Gomez L."/>
            <person name="Gonzalez M."/>
            <person name="Land M."/>
            <person name="Lao V."/>
            <person name="Larimer F."/>
            <person name="LiPuma J.J."/>
            <person name="Mahenthiralingam E."/>
            <person name="Malfatti S.A."/>
            <person name="Marx C.J."/>
            <person name="Parnell J.J."/>
            <person name="Ramette A."/>
            <person name="Richardson P."/>
            <person name="Seeger M."/>
            <person name="Smith D."/>
            <person name="Spilker T."/>
            <person name="Sul W.J."/>
            <person name="Tsoi T.V."/>
            <person name="Ulrich L.E."/>
            <person name="Zhulin I.B."/>
            <person name="Tiedje J.M."/>
        </authorList>
    </citation>
    <scope>NUCLEOTIDE SEQUENCE [LARGE SCALE GENOMIC DNA]</scope>
    <source>
        <strain evidence="2 3">LB400</strain>
    </source>
</reference>
<dbReference type="AlphaFoldDB" id="Q13L14"/>
<accession>Q13L14</accession>
<feature type="region of interest" description="Disordered" evidence="1">
    <location>
        <begin position="1"/>
        <end position="23"/>
    </location>
</feature>
<proteinExistence type="predicted"/>
<name>Q13L14_PARXL</name>
<evidence type="ECO:0000313" key="2">
    <source>
        <dbReference type="EMBL" id="ABE35225.1"/>
    </source>
</evidence>
<dbReference type="Proteomes" id="UP000001817">
    <property type="component" value="Chromosome 2"/>
</dbReference>
<dbReference type="KEGG" id="bxe:Bxe_B0729"/>
<dbReference type="STRING" id="266265.Bxe_B0729"/>
<keyword evidence="3" id="KW-1185">Reference proteome</keyword>
<evidence type="ECO:0000313" key="3">
    <source>
        <dbReference type="Proteomes" id="UP000001817"/>
    </source>
</evidence>
<protein>
    <submittedName>
        <fullName evidence="2">Uncharacterized protein</fullName>
    </submittedName>
</protein>